<keyword evidence="7" id="KW-0408">Iron</keyword>
<dbReference type="Pfam" id="PF21105">
    <property type="entry name" value="DyP_N"/>
    <property type="match status" value="1"/>
</dbReference>
<dbReference type="EMBL" id="KN837181">
    <property type="protein sequence ID" value="KIJ36125.1"/>
    <property type="molecule type" value="Genomic_DNA"/>
</dbReference>
<dbReference type="OrthoDB" id="3207336at2759"/>
<evidence type="ECO:0000256" key="7">
    <source>
        <dbReference type="ARBA" id="ARBA00023004"/>
    </source>
</evidence>
<keyword evidence="12" id="KW-1185">Reference proteome</keyword>
<dbReference type="Pfam" id="PF20628">
    <property type="entry name" value="Dyp_perox_C"/>
    <property type="match status" value="1"/>
</dbReference>
<dbReference type="AlphaFoldDB" id="A0A0C9VER6"/>
<evidence type="ECO:0000256" key="2">
    <source>
        <dbReference type="ARBA" id="ARBA00022559"/>
    </source>
</evidence>
<dbReference type="InterPro" id="IPR048328">
    <property type="entry name" value="Dyp_perox_C"/>
</dbReference>
<keyword evidence="2" id="KW-0575">Peroxidase</keyword>
<feature type="domain" description="DyP dimeric alpha+beta barrel" evidence="10">
    <location>
        <begin position="39"/>
        <end position="186"/>
    </location>
</feature>
<dbReference type="SUPFAM" id="SSF54909">
    <property type="entry name" value="Dimeric alpha+beta barrel"/>
    <property type="match status" value="1"/>
</dbReference>
<evidence type="ECO:0000256" key="6">
    <source>
        <dbReference type="ARBA" id="ARBA00023002"/>
    </source>
</evidence>
<evidence type="ECO:0000259" key="10">
    <source>
        <dbReference type="Pfam" id="PF21105"/>
    </source>
</evidence>
<keyword evidence="4" id="KW-0479">Metal-binding</keyword>
<keyword evidence="3" id="KW-0349">Heme</keyword>
<evidence type="ECO:0000259" key="9">
    <source>
        <dbReference type="Pfam" id="PF20628"/>
    </source>
</evidence>
<dbReference type="PANTHER" id="PTHR30521">
    <property type="entry name" value="DEFERROCHELATASE/PEROXIDASE"/>
    <property type="match status" value="1"/>
</dbReference>
<dbReference type="GO" id="GO:0020037">
    <property type="term" value="F:heme binding"/>
    <property type="evidence" value="ECO:0007669"/>
    <property type="project" value="InterPro"/>
</dbReference>
<comment type="similarity">
    <text evidence="8">Belongs to the DyP-type peroxidase family.</text>
</comment>
<sequence>MSKPRRTSSLLISSPGIPDLPEASAARAAAASASLNLDNIQGDAIVGMKKDKELFFFFVINDATTFKNKLQSDIHSLVTSANQLLTVATQPITAVNLAFSKPGLDTLGITDNLGDILFNAGQEDTALAIGDDVNNWVSAFRNKGVHGLFILLSDTEANIDSELANIQSILGGSITEVHRLAGAARPGDQEGHEHFGFVDGISQPALDGFNIAKPGQISIPPGIIILGADGDNSTNFPLVSSRPAWAKDGSFLAFRQLQQLVPEFDLFLANNPLNVPGLTAEEGSELLGARMVGRWKSGAPIDLSPLHDDPDLGKNTSRNNFFTFEHNGFNFTSDQTHCPFSAHIRKANPRADFPNATVIIPNHIIRSGIPYGPEVTAAEAASGITSIERGLAFVSYQTDIDSGFFFIQANWLNQPEYSDPTPGWDPLLGQVTETQTGPKFASGLDPADPNRDFTLPDFIVSRGGEYFFSPPLSAIAAGMNV</sequence>
<proteinExistence type="inferred from homology"/>
<gene>
    <name evidence="11" type="ORF">M422DRAFT_179814</name>
</gene>
<dbReference type="GO" id="GO:0005829">
    <property type="term" value="C:cytosol"/>
    <property type="evidence" value="ECO:0007669"/>
    <property type="project" value="TreeGrafter"/>
</dbReference>
<feature type="domain" description="Dyp-type peroxidase C-terminal" evidence="9">
    <location>
        <begin position="238"/>
        <end position="415"/>
    </location>
</feature>
<comment type="cofactor">
    <cofactor evidence="1">
        <name>heme b</name>
        <dbReference type="ChEBI" id="CHEBI:60344"/>
    </cofactor>
</comment>
<dbReference type="HOGENOM" id="CLU_015125_1_1_1"/>
<evidence type="ECO:0000256" key="3">
    <source>
        <dbReference type="ARBA" id="ARBA00022617"/>
    </source>
</evidence>
<dbReference type="InterPro" id="IPR006314">
    <property type="entry name" value="Dyp_peroxidase"/>
</dbReference>
<protein>
    <recommendedName>
        <fullName evidence="13">Peroxidase</fullName>
    </recommendedName>
</protein>
<dbReference type="GO" id="GO:0004601">
    <property type="term" value="F:peroxidase activity"/>
    <property type="evidence" value="ECO:0007669"/>
    <property type="project" value="UniProtKB-KW"/>
</dbReference>
<evidence type="ECO:0000256" key="1">
    <source>
        <dbReference type="ARBA" id="ARBA00001970"/>
    </source>
</evidence>
<dbReference type="GO" id="GO:0046872">
    <property type="term" value="F:metal ion binding"/>
    <property type="evidence" value="ECO:0007669"/>
    <property type="project" value="UniProtKB-KW"/>
</dbReference>
<accession>A0A0C9VER6</accession>
<dbReference type="NCBIfam" id="TIGR01413">
    <property type="entry name" value="Dyp_perox_fam"/>
    <property type="match status" value="1"/>
</dbReference>
<evidence type="ECO:0008006" key="13">
    <source>
        <dbReference type="Google" id="ProtNLM"/>
    </source>
</evidence>
<evidence type="ECO:0000256" key="8">
    <source>
        <dbReference type="ARBA" id="ARBA00025737"/>
    </source>
</evidence>
<keyword evidence="5" id="KW-0732">Signal</keyword>
<evidence type="ECO:0000313" key="12">
    <source>
        <dbReference type="Proteomes" id="UP000054279"/>
    </source>
</evidence>
<dbReference type="Proteomes" id="UP000054279">
    <property type="component" value="Unassembled WGS sequence"/>
</dbReference>
<organism evidence="11 12">
    <name type="scientific">Sphaerobolus stellatus (strain SS14)</name>
    <dbReference type="NCBI Taxonomy" id="990650"/>
    <lineage>
        <taxon>Eukaryota</taxon>
        <taxon>Fungi</taxon>
        <taxon>Dikarya</taxon>
        <taxon>Basidiomycota</taxon>
        <taxon>Agaricomycotina</taxon>
        <taxon>Agaricomycetes</taxon>
        <taxon>Phallomycetidae</taxon>
        <taxon>Geastrales</taxon>
        <taxon>Sphaerobolaceae</taxon>
        <taxon>Sphaerobolus</taxon>
    </lineage>
</organism>
<dbReference type="InterPro" id="IPR011008">
    <property type="entry name" value="Dimeric_a/b-barrel"/>
</dbReference>
<dbReference type="PANTHER" id="PTHR30521:SF4">
    <property type="entry name" value="DEFERROCHELATASE"/>
    <property type="match status" value="1"/>
</dbReference>
<reference evidence="11 12" key="1">
    <citation type="submission" date="2014-06" db="EMBL/GenBank/DDBJ databases">
        <title>Evolutionary Origins and Diversification of the Mycorrhizal Mutualists.</title>
        <authorList>
            <consortium name="DOE Joint Genome Institute"/>
            <consortium name="Mycorrhizal Genomics Consortium"/>
            <person name="Kohler A."/>
            <person name="Kuo A."/>
            <person name="Nagy L.G."/>
            <person name="Floudas D."/>
            <person name="Copeland A."/>
            <person name="Barry K.W."/>
            <person name="Cichocki N."/>
            <person name="Veneault-Fourrey C."/>
            <person name="LaButti K."/>
            <person name="Lindquist E.A."/>
            <person name="Lipzen A."/>
            <person name="Lundell T."/>
            <person name="Morin E."/>
            <person name="Murat C."/>
            <person name="Riley R."/>
            <person name="Ohm R."/>
            <person name="Sun H."/>
            <person name="Tunlid A."/>
            <person name="Henrissat B."/>
            <person name="Grigoriev I.V."/>
            <person name="Hibbett D.S."/>
            <person name="Martin F."/>
        </authorList>
    </citation>
    <scope>NUCLEOTIDE SEQUENCE [LARGE SCALE GENOMIC DNA]</scope>
    <source>
        <strain evidence="11 12">SS14</strain>
    </source>
</reference>
<dbReference type="InterPro" id="IPR049509">
    <property type="entry name" value="DyP_N"/>
</dbReference>
<dbReference type="PROSITE" id="PS51404">
    <property type="entry name" value="DYP_PEROXIDASE"/>
    <property type="match status" value="1"/>
</dbReference>
<evidence type="ECO:0000256" key="5">
    <source>
        <dbReference type="ARBA" id="ARBA00022729"/>
    </source>
</evidence>
<keyword evidence="6" id="KW-0560">Oxidoreductase</keyword>
<evidence type="ECO:0000313" key="11">
    <source>
        <dbReference type="EMBL" id="KIJ36125.1"/>
    </source>
</evidence>
<evidence type="ECO:0000256" key="4">
    <source>
        <dbReference type="ARBA" id="ARBA00022723"/>
    </source>
</evidence>
<name>A0A0C9VER6_SPHS4</name>